<evidence type="ECO:0000259" key="8">
    <source>
        <dbReference type="PROSITE" id="PS50011"/>
    </source>
</evidence>
<keyword evidence="4" id="KW-0418">Kinase</keyword>
<evidence type="ECO:0000256" key="2">
    <source>
        <dbReference type="ARBA" id="ARBA00022679"/>
    </source>
</evidence>
<dbReference type="SUPFAM" id="SSF56112">
    <property type="entry name" value="Protein kinase-like (PK-like)"/>
    <property type="match status" value="1"/>
</dbReference>
<dbReference type="Proteomes" id="UP000593567">
    <property type="component" value="Unassembled WGS sequence"/>
</dbReference>
<dbReference type="InterPro" id="IPR017441">
    <property type="entry name" value="Protein_kinase_ATP_BS"/>
</dbReference>
<evidence type="ECO:0000256" key="4">
    <source>
        <dbReference type="ARBA" id="ARBA00022777"/>
    </source>
</evidence>
<gene>
    <name evidence="9" type="ORF">EB796_016029</name>
</gene>
<dbReference type="PROSITE" id="PS00108">
    <property type="entry name" value="PROTEIN_KINASE_ST"/>
    <property type="match status" value="1"/>
</dbReference>
<dbReference type="Gene3D" id="1.10.510.10">
    <property type="entry name" value="Transferase(Phosphotransferase) domain 1"/>
    <property type="match status" value="1"/>
</dbReference>
<keyword evidence="3 6" id="KW-0547">Nucleotide-binding</keyword>
<feature type="compositionally biased region" description="Polar residues" evidence="7">
    <location>
        <begin position="240"/>
        <end position="262"/>
    </location>
</feature>
<dbReference type="InterPro" id="IPR000719">
    <property type="entry name" value="Prot_kinase_dom"/>
</dbReference>
<dbReference type="GO" id="GO:0035556">
    <property type="term" value="P:intracellular signal transduction"/>
    <property type="evidence" value="ECO:0007669"/>
    <property type="project" value="UniProtKB-ARBA"/>
</dbReference>
<feature type="compositionally biased region" description="Basic and acidic residues" evidence="7">
    <location>
        <begin position="200"/>
        <end position="213"/>
    </location>
</feature>
<evidence type="ECO:0000256" key="1">
    <source>
        <dbReference type="ARBA" id="ARBA00022527"/>
    </source>
</evidence>
<dbReference type="GO" id="GO:0005524">
    <property type="term" value="F:ATP binding"/>
    <property type="evidence" value="ECO:0007669"/>
    <property type="project" value="UniProtKB-UniRule"/>
</dbReference>
<name>A0A7J7JK89_BUGNE</name>
<evidence type="ECO:0000256" key="3">
    <source>
        <dbReference type="ARBA" id="ARBA00022741"/>
    </source>
</evidence>
<dbReference type="PROSITE" id="PS50011">
    <property type="entry name" value="PROTEIN_KINASE_DOM"/>
    <property type="match status" value="1"/>
</dbReference>
<keyword evidence="2" id="KW-0808">Transferase</keyword>
<feature type="domain" description="Protein kinase" evidence="8">
    <location>
        <begin position="349"/>
        <end position="616"/>
    </location>
</feature>
<accession>A0A7J7JK89</accession>
<evidence type="ECO:0000256" key="7">
    <source>
        <dbReference type="SAM" id="MobiDB-lite"/>
    </source>
</evidence>
<dbReference type="InterPro" id="IPR011009">
    <property type="entry name" value="Kinase-like_dom_sf"/>
</dbReference>
<feature type="compositionally biased region" description="Basic and acidic residues" evidence="7">
    <location>
        <begin position="96"/>
        <end position="106"/>
    </location>
</feature>
<evidence type="ECO:0000313" key="10">
    <source>
        <dbReference type="Proteomes" id="UP000593567"/>
    </source>
</evidence>
<feature type="binding site" evidence="6">
    <location>
        <position position="377"/>
    </location>
    <ligand>
        <name>ATP</name>
        <dbReference type="ChEBI" id="CHEBI:30616"/>
    </ligand>
</feature>
<protein>
    <submittedName>
        <fullName evidence="9">MAP3K19</fullName>
    </submittedName>
</protein>
<dbReference type="PROSITE" id="PS00107">
    <property type="entry name" value="PROTEIN_KINASE_ATP"/>
    <property type="match status" value="1"/>
</dbReference>
<keyword evidence="10" id="KW-1185">Reference proteome</keyword>
<keyword evidence="5 6" id="KW-0067">ATP-binding</keyword>
<dbReference type="PANTHER" id="PTHR11584">
    <property type="entry name" value="SERINE/THREONINE PROTEIN KINASE"/>
    <property type="match status" value="1"/>
</dbReference>
<dbReference type="AlphaFoldDB" id="A0A7J7JK89"/>
<comment type="caution">
    <text evidence="9">The sequence shown here is derived from an EMBL/GenBank/DDBJ whole genome shotgun (WGS) entry which is preliminary data.</text>
</comment>
<evidence type="ECO:0000256" key="5">
    <source>
        <dbReference type="ARBA" id="ARBA00022840"/>
    </source>
</evidence>
<feature type="region of interest" description="Disordered" evidence="7">
    <location>
        <begin position="1"/>
        <end position="47"/>
    </location>
</feature>
<dbReference type="EMBL" id="VXIV02002437">
    <property type="protein sequence ID" value="KAF6025778.1"/>
    <property type="molecule type" value="Genomic_DNA"/>
</dbReference>
<reference evidence="9" key="1">
    <citation type="submission" date="2020-06" db="EMBL/GenBank/DDBJ databases">
        <title>Draft genome of Bugula neritina, a colonial animal packing powerful symbionts and potential medicines.</title>
        <authorList>
            <person name="Rayko M."/>
        </authorList>
    </citation>
    <scope>NUCLEOTIDE SEQUENCE [LARGE SCALE GENOMIC DNA]</scope>
    <source>
        <strain evidence="9">Kwan_BN1</strain>
    </source>
</reference>
<organism evidence="9 10">
    <name type="scientific">Bugula neritina</name>
    <name type="common">Brown bryozoan</name>
    <name type="synonym">Sertularia neritina</name>
    <dbReference type="NCBI Taxonomy" id="10212"/>
    <lineage>
        <taxon>Eukaryota</taxon>
        <taxon>Metazoa</taxon>
        <taxon>Spiralia</taxon>
        <taxon>Lophotrochozoa</taxon>
        <taxon>Bryozoa</taxon>
        <taxon>Gymnolaemata</taxon>
        <taxon>Cheilostomatida</taxon>
        <taxon>Flustrina</taxon>
        <taxon>Buguloidea</taxon>
        <taxon>Bugulidae</taxon>
        <taxon>Bugula</taxon>
    </lineage>
</organism>
<feature type="region of interest" description="Disordered" evidence="7">
    <location>
        <begin position="306"/>
        <end position="335"/>
    </location>
</feature>
<keyword evidence="1" id="KW-0723">Serine/threonine-protein kinase</keyword>
<feature type="compositionally biased region" description="Low complexity" evidence="7">
    <location>
        <begin position="263"/>
        <end position="272"/>
    </location>
</feature>
<dbReference type="GO" id="GO:0004674">
    <property type="term" value="F:protein serine/threonine kinase activity"/>
    <property type="evidence" value="ECO:0007669"/>
    <property type="project" value="UniProtKB-KW"/>
</dbReference>
<evidence type="ECO:0000313" key="9">
    <source>
        <dbReference type="EMBL" id="KAF6025778.1"/>
    </source>
</evidence>
<feature type="region of interest" description="Disordered" evidence="7">
    <location>
        <begin position="149"/>
        <end position="279"/>
    </location>
</feature>
<dbReference type="PANTHER" id="PTHR11584:SF369">
    <property type="entry name" value="MITOGEN-ACTIVATED PROTEIN KINASE KINASE KINASE 19-RELATED"/>
    <property type="match status" value="1"/>
</dbReference>
<feature type="compositionally biased region" description="Low complexity" evidence="7">
    <location>
        <begin position="307"/>
        <end position="318"/>
    </location>
</feature>
<dbReference type="Pfam" id="PF00069">
    <property type="entry name" value="Pkinase"/>
    <property type="match status" value="1"/>
</dbReference>
<evidence type="ECO:0000256" key="6">
    <source>
        <dbReference type="PROSITE-ProRule" id="PRU10141"/>
    </source>
</evidence>
<feature type="compositionally biased region" description="Polar residues" evidence="7">
    <location>
        <begin position="77"/>
        <end position="95"/>
    </location>
</feature>
<feature type="compositionally biased region" description="Basic and acidic residues" evidence="7">
    <location>
        <begin position="175"/>
        <end position="191"/>
    </location>
</feature>
<feature type="region of interest" description="Disordered" evidence="7">
    <location>
        <begin position="72"/>
        <end position="106"/>
    </location>
</feature>
<dbReference type="OrthoDB" id="10020384at2759"/>
<sequence length="632" mass="70310">MGNCCGKQSSKSSRSNSFTNLKFTHPEDGKSQAKRIRRKSGDTVKSKTSIPDLTVFTEKQIICNGNKVEPPSYYDQKLSQPVNHSDNVNGKLSQHQVDDEGRTPSYKLRQEDLYKTKSNVSESPSFGSNHSPVINDRAGSLRLEHQLVSGHRRSGSIDMVKKGHNRNGSTTANIARDRADSQKRIPADYIRKGSWTVSDPKVKRNDSDNKLDSRSSPLLGRNGAIPPAHPSILTDHRVKTSSLRPHNQTEFSNTNQTSSIQKRTSTSSMTRSDSCKNEVNPVLRNKPHLQQRRQVVSAMTINTAVANGSEDSSSNGSGRHLSVETKPTGFNSRPSNFDQQSQCACVIKWKKGNLLGRGTFGKVYSALTDDGQLVAVKQIQLDTTNWSQAEADYRLIQREVHIQKTLNHPNIVKFLDCGLDVTDYTINILMEHVSGGTIASLLKKFGTFDEPIFRRYCSQLIDAVTYLHSNNVVHRDIKGSNIMVTTTGFIKLIDFGTAKKTTDDLVTPLSAMKLDFCIKGTPYWMAPEVVQMAGEPTCKADIWSIGCTVIEMATGSPPYFHMQPMSALFVIGSADKPSPKLPEEFSEAAKDFVAKCLTKSMVKRPAASELGRHRFMLREFIKQYPDNRGFYI</sequence>
<proteinExistence type="predicted"/>
<dbReference type="InterPro" id="IPR008271">
    <property type="entry name" value="Ser/Thr_kinase_AS"/>
</dbReference>
<dbReference type="SMART" id="SM00220">
    <property type="entry name" value="S_TKc"/>
    <property type="match status" value="1"/>
</dbReference>